<feature type="compositionally biased region" description="Basic and acidic residues" evidence="1">
    <location>
        <begin position="166"/>
        <end position="184"/>
    </location>
</feature>
<dbReference type="AlphaFoldDB" id="G1MTX7"/>
<evidence type="ECO:0000313" key="2">
    <source>
        <dbReference type="Ensembl" id="ENSMGAP00000001912.3"/>
    </source>
</evidence>
<dbReference type="GO" id="GO:0043005">
    <property type="term" value="C:neuron projection"/>
    <property type="evidence" value="ECO:0007669"/>
    <property type="project" value="TreeGrafter"/>
</dbReference>
<feature type="region of interest" description="Disordered" evidence="1">
    <location>
        <begin position="663"/>
        <end position="683"/>
    </location>
</feature>
<organism evidence="2 3">
    <name type="scientific">Meleagris gallopavo</name>
    <name type="common">Wild turkey</name>
    <dbReference type="NCBI Taxonomy" id="9103"/>
    <lineage>
        <taxon>Eukaryota</taxon>
        <taxon>Metazoa</taxon>
        <taxon>Chordata</taxon>
        <taxon>Craniata</taxon>
        <taxon>Vertebrata</taxon>
        <taxon>Euteleostomi</taxon>
        <taxon>Archelosauria</taxon>
        <taxon>Archosauria</taxon>
        <taxon>Dinosauria</taxon>
        <taxon>Saurischia</taxon>
        <taxon>Theropoda</taxon>
        <taxon>Coelurosauria</taxon>
        <taxon>Aves</taxon>
        <taxon>Neognathae</taxon>
        <taxon>Galloanserae</taxon>
        <taxon>Galliformes</taxon>
        <taxon>Phasianidae</taxon>
        <taxon>Meleagridinae</taxon>
        <taxon>Meleagris</taxon>
    </lineage>
</organism>
<dbReference type="PANTHER" id="PTHR45799:SF1">
    <property type="entry name" value="RETICULON-4"/>
    <property type="match status" value="1"/>
</dbReference>
<dbReference type="HOGENOM" id="CLU_008323_0_0_1"/>
<feature type="compositionally biased region" description="Basic and acidic residues" evidence="1">
    <location>
        <begin position="301"/>
        <end position="313"/>
    </location>
</feature>
<keyword evidence="3" id="KW-1185">Reference proteome</keyword>
<reference evidence="2 3" key="1">
    <citation type="journal article" date="2010" name="PLoS Biol.">
        <title>Multi-platform next-generation sequencing of the domestic turkey (Meleagris gallopavo): genome assembly and analysis.</title>
        <authorList>
            <person name="Dalloul R.A."/>
            <person name="Long J.A."/>
            <person name="Zimin A.V."/>
            <person name="Aslam L."/>
            <person name="Beal K."/>
            <person name="Blomberg L.A."/>
            <person name="Bouffard P."/>
            <person name="Burt D.W."/>
            <person name="Crasta O."/>
            <person name="Crooijmans R.P."/>
            <person name="Cooper K."/>
            <person name="Coulombe R.A."/>
            <person name="De S."/>
            <person name="Delany M.E."/>
            <person name="Dodgson J.B."/>
            <person name="Dong J.J."/>
            <person name="Evans C."/>
            <person name="Frederickson K.M."/>
            <person name="Flicek P."/>
            <person name="Florea L."/>
            <person name="Folkerts O."/>
            <person name="Groenen M.A."/>
            <person name="Harkins T.T."/>
            <person name="Herrero J."/>
            <person name="Hoffmann S."/>
            <person name="Megens H.J."/>
            <person name="Jiang A."/>
            <person name="de Jong P."/>
            <person name="Kaiser P."/>
            <person name="Kim H."/>
            <person name="Kim K.W."/>
            <person name="Kim S."/>
            <person name="Langenberger D."/>
            <person name="Lee M.K."/>
            <person name="Lee T."/>
            <person name="Mane S."/>
            <person name="Marcais G."/>
            <person name="Marz M."/>
            <person name="McElroy A.P."/>
            <person name="Modise T."/>
            <person name="Nefedov M."/>
            <person name="Notredame C."/>
            <person name="Paton I.R."/>
            <person name="Payne W.S."/>
            <person name="Pertea G."/>
            <person name="Prickett D."/>
            <person name="Puiu D."/>
            <person name="Qioa D."/>
            <person name="Raineri E."/>
            <person name="Ruffier M."/>
            <person name="Salzberg S.L."/>
            <person name="Schatz M.C."/>
            <person name="Scheuring C."/>
            <person name="Schmidt C.J."/>
            <person name="Schroeder S."/>
            <person name="Searle S.M."/>
            <person name="Smith E.J."/>
            <person name="Smith J."/>
            <person name="Sonstegard T.S."/>
            <person name="Stadler P.F."/>
            <person name="Tafer H."/>
            <person name="Tu Z.J."/>
            <person name="Van Tassell C.P."/>
            <person name="Vilella A.J."/>
            <person name="Williams K.P."/>
            <person name="Yorke J.A."/>
            <person name="Zhang L."/>
            <person name="Zhang H.B."/>
            <person name="Zhang X."/>
            <person name="Zhang Y."/>
            <person name="Reed K.M."/>
        </authorList>
    </citation>
    <scope>NUCLEOTIDE SEQUENCE [LARGE SCALE GENOMIC DNA]</scope>
</reference>
<evidence type="ECO:0000313" key="3">
    <source>
        <dbReference type="Proteomes" id="UP000001645"/>
    </source>
</evidence>
<dbReference type="PANTHER" id="PTHR45799">
    <property type="entry name" value="RETICULON-LIKE PROTEIN"/>
    <property type="match status" value="1"/>
</dbReference>
<feature type="compositionally biased region" description="Polar residues" evidence="1">
    <location>
        <begin position="316"/>
        <end position="329"/>
    </location>
</feature>
<feature type="region of interest" description="Disordered" evidence="1">
    <location>
        <begin position="1"/>
        <end position="30"/>
    </location>
</feature>
<dbReference type="GO" id="GO:0014069">
    <property type="term" value="C:postsynaptic density"/>
    <property type="evidence" value="ECO:0007669"/>
    <property type="project" value="TreeGrafter"/>
</dbReference>
<feature type="region of interest" description="Disordered" evidence="1">
    <location>
        <begin position="145"/>
        <end position="184"/>
    </location>
</feature>
<proteinExistence type="predicted"/>
<dbReference type="GO" id="GO:0030182">
    <property type="term" value="P:neuron differentiation"/>
    <property type="evidence" value="ECO:0007669"/>
    <property type="project" value="TreeGrafter"/>
</dbReference>
<dbReference type="InterPro" id="IPR046964">
    <property type="entry name" value="RTN1-4"/>
</dbReference>
<feature type="region of interest" description="Disordered" evidence="1">
    <location>
        <begin position="795"/>
        <end position="814"/>
    </location>
</feature>
<evidence type="ECO:0000256" key="1">
    <source>
        <dbReference type="SAM" id="MobiDB-lite"/>
    </source>
</evidence>
<feature type="compositionally biased region" description="Basic and acidic residues" evidence="1">
    <location>
        <begin position="797"/>
        <end position="814"/>
    </location>
</feature>
<protein>
    <submittedName>
        <fullName evidence="2">Uncharacterized protein</fullName>
    </submittedName>
</protein>
<dbReference type="Proteomes" id="UP000001645">
    <property type="component" value="Chromosome 2"/>
</dbReference>
<dbReference type="Bgee" id="ENSMGAG00000002301">
    <property type="expression patterns" value="Expressed in brain and 17 other cell types or tissues"/>
</dbReference>
<feature type="compositionally biased region" description="Polar residues" evidence="1">
    <location>
        <begin position="343"/>
        <end position="353"/>
    </location>
</feature>
<gene>
    <name evidence="2" type="primary">LOC104909464</name>
</gene>
<feature type="compositionally biased region" description="Basic and acidic residues" evidence="1">
    <location>
        <begin position="486"/>
        <end position="498"/>
    </location>
</feature>
<dbReference type="GO" id="GO:0071787">
    <property type="term" value="P:endoplasmic reticulum tubular network formation"/>
    <property type="evidence" value="ECO:0007669"/>
    <property type="project" value="TreeGrafter"/>
</dbReference>
<reference evidence="2" key="3">
    <citation type="submission" date="2025-09" db="UniProtKB">
        <authorList>
            <consortium name="Ensembl"/>
        </authorList>
    </citation>
    <scope>IDENTIFICATION</scope>
</reference>
<feature type="region of interest" description="Disordered" evidence="1">
    <location>
        <begin position="486"/>
        <end position="508"/>
    </location>
</feature>
<dbReference type="GeneTree" id="ENSGT00940000156568"/>
<sequence length="864" mass="94463">ATSAPLMHSSAEKVVDLQEQPGSTKSLGQEDFTAVPLDTAASLLSFSPLSADPFKEHTAFDSLSDGLPARGIYKESASEVCKETMENVRNPFLTEGNKRDASEMKYSEMEPSLTKAEAAILFQAEEEMQLEGPKELCDLEKMPAQPLSMSPETPKDLFEKNEEDTFSSKDKGRDGDHDDKKALKEDAIRREEYVDFKPYEPIWEVKGAGHGLSSLREDVGSKIDGKLETGLDEKCGVDKLTVLKDYERDSEGSAEDLSFPSTPEAVKEPSQNYITCTKSESSVTPVGSKVKSICPIEEDTSENRTDDEKKIAEMKAQNTEQGDFSSQAVGKQEGLEADDAKTDSVSTPLSDTAASMPEGLTPDLVQEAYESEMHDAACTKLAYETKIDLVQTSESVQETLKPVTQLCPSFEGSEAAPSPVLPDIVMEAPLSSGTAGAEASTVQLETSQLGTFVTTTSYENVKEEAEKPPLYHEAVNMPLTQAQETKQELTLKKPDRESSTSPEDLETPYISIACDLIKETKVSGESASPSLPDYSTTPVTEHVSQVVPEHKELVEKLSPQFGKSDLFNRQVIPDFPGKESEDQTLILNSKSVENIEVDEEQERLVDSLAATGKPYLESFQAELDSSKIVSTQPPEPTPAKTGKAEKIPLHVEEVNALAYSTDASIATEPKPGDGKDLSPIESSPVSVEDDFVMLVDPKTGPEFVAEVTDRETVHKNESEEISNEIRDEKRRLPCPELPCDLSVKNVEVKTEEDAHALKKSLQAMDREVPEVSMVSLPATDTSPLPTEKEIVSVGKPEAFEKEAERGAASDKEKEKPTAVFSAKLNISSEPALLPFSFSDCFSTFFIVFIRSGLTVFSCLQFSCW</sequence>
<dbReference type="InParanoid" id="G1MTX7"/>
<feature type="region of interest" description="Disordered" evidence="1">
    <location>
        <begin position="247"/>
        <end position="271"/>
    </location>
</feature>
<dbReference type="Ensembl" id="ENSMGAT00000002583.3">
    <property type="protein sequence ID" value="ENSMGAP00000001912.3"/>
    <property type="gene ID" value="ENSMGAG00000002301.3"/>
</dbReference>
<feature type="region of interest" description="Disordered" evidence="1">
    <location>
        <begin position="294"/>
        <end position="358"/>
    </location>
</feature>
<accession>G1MTX7</accession>
<dbReference type="GO" id="GO:0005789">
    <property type="term" value="C:endoplasmic reticulum membrane"/>
    <property type="evidence" value="ECO:0007669"/>
    <property type="project" value="TreeGrafter"/>
</dbReference>
<reference evidence="2" key="2">
    <citation type="submission" date="2025-08" db="UniProtKB">
        <authorList>
            <consortium name="Ensembl"/>
        </authorList>
    </citation>
    <scope>IDENTIFICATION</scope>
</reference>
<dbReference type="GO" id="GO:0007420">
    <property type="term" value="P:brain development"/>
    <property type="evidence" value="ECO:0007669"/>
    <property type="project" value="TreeGrafter"/>
</dbReference>
<name>G1MTX7_MELGA</name>